<dbReference type="Pfam" id="PF10348">
    <property type="entry name" value="DUF2427"/>
    <property type="match status" value="1"/>
</dbReference>
<feature type="transmembrane region" description="Helical" evidence="2">
    <location>
        <begin position="249"/>
        <end position="269"/>
    </location>
</feature>
<reference evidence="5" key="1">
    <citation type="submission" date="2016-06" db="EMBL/GenBank/DDBJ databases">
        <title>Draft Genome sequence of the fungus Inonotus baumii.</title>
        <authorList>
            <person name="Zhu H."/>
            <person name="Lin W."/>
        </authorList>
    </citation>
    <scope>NUCLEOTIDE SEQUENCE</scope>
    <source>
        <strain evidence="5">821</strain>
    </source>
</reference>
<dbReference type="InterPro" id="IPR018825">
    <property type="entry name" value="DUF2427"/>
</dbReference>
<feature type="domain" description="Protein YTP1-like C-terminal" evidence="4">
    <location>
        <begin position="418"/>
        <end position="696"/>
    </location>
</feature>
<feature type="transmembrane region" description="Helical" evidence="2">
    <location>
        <begin position="602"/>
        <end position="624"/>
    </location>
</feature>
<feature type="transmembrane region" description="Helical" evidence="2">
    <location>
        <begin position="207"/>
        <end position="229"/>
    </location>
</feature>
<dbReference type="PANTHER" id="PTHR31685">
    <property type="entry name" value="INTEGRAL MEMBRANE PROTEIN (AFU_ORTHOLOGUE AFUA_6G12730)-RELATED"/>
    <property type="match status" value="1"/>
</dbReference>
<keyword evidence="2" id="KW-0472">Membrane</keyword>
<dbReference type="InterPro" id="IPR018827">
    <property type="entry name" value="YTP1_C"/>
</dbReference>
<accession>A0A9Q5HRI7</accession>
<evidence type="ECO:0000259" key="3">
    <source>
        <dbReference type="Pfam" id="PF10348"/>
    </source>
</evidence>
<keyword evidence="2" id="KW-1133">Transmembrane helix</keyword>
<feature type="transmembrane region" description="Helical" evidence="2">
    <location>
        <begin position="674"/>
        <end position="699"/>
    </location>
</feature>
<evidence type="ECO:0000256" key="2">
    <source>
        <dbReference type="SAM" id="Phobius"/>
    </source>
</evidence>
<proteinExistence type="predicted"/>
<dbReference type="OrthoDB" id="4005299at2759"/>
<keyword evidence="6" id="KW-1185">Reference proteome</keyword>
<feature type="transmembrane region" description="Helical" evidence="2">
    <location>
        <begin position="87"/>
        <end position="106"/>
    </location>
</feature>
<feature type="compositionally biased region" description="Basic and acidic residues" evidence="1">
    <location>
        <begin position="1"/>
        <end position="10"/>
    </location>
</feature>
<evidence type="ECO:0000256" key="1">
    <source>
        <dbReference type="SAM" id="MobiDB-lite"/>
    </source>
</evidence>
<evidence type="ECO:0000259" key="4">
    <source>
        <dbReference type="Pfam" id="PF10355"/>
    </source>
</evidence>
<keyword evidence="2" id="KW-0812">Transmembrane</keyword>
<dbReference type="Proteomes" id="UP000757232">
    <property type="component" value="Unassembled WGS sequence"/>
</dbReference>
<evidence type="ECO:0000313" key="5">
    <source>
        <dbReference type="EMBL" id="OCB84624.1"/>
    </source>
</evidence>
<feature type="transmembrane region" description="Helical" evidence="2">
    <location>
        <begin position="575"/>
        <end position="596"/>
    </location>
</feature>
<feature type="region of interest" description="Disordered" evidence="1">
    <location>
        <begin position="1"/>
        <end position="24"/>
    </location>
</feature>
<evidence type="ECO:0000313" key="6">
    <source>
        <dbReference type="Proteomes" id="UP000757232"/>
    </source>
</evidence>
<name>A0A9Q5HRI7_SANBA</name>
<organism evidence="5 6">
    <name type="scientific">Sanghuangporus baumii</name>
    <name type="common">Phellinus baumii</name>
    <dbReference type="NCBI Taxonomy" id="108892"/>
    <lineage>
        <taxon>Eukaryota</taxon>
        <taxon>Fungi</taxon>
        <taxon>Dikarya</taxon>
        <taxon>Basidiomycota</taxon>
        <taxon>Agaricomycotina</taxon>
        <taxon>Agaricomycetes</taxon>
        <taxon>Hymenochaetales</taxon>
        <taxon>Hymenochaetaceae</taxon>
        <taxon>Sanghuangporus</taxon>
    </lineage>
</organism>
<comment type="caution">
    <text evidence="5">The sequence shown here is derived from an EMBL/GenBank/DDBJ whole genome shotgun (WGS) entry which is preliminary data.</text>
</comment>
<feature type="transmembrane region" description="Helical" evidence="2">
    <location>
        <begin position="519"/>
        <end position="538"/>
    </location>
</feature>
<protein>
    <submittedName>
        <fullName evidence="5">Uncharacterized protein</fullName>
    </submittedName>
</protein>
<sequence>MGESCERAGTEWESDSYSPFDKNESEADGDDCILAGLFSPSSVLSRLILLLKNVKIPCLNFLSFSFLFPLSSSTLTTPAMRAHCSSFLLPAAALLASATLAGVNALPEPNALIDRSLGGSDSVVLYARHDEHVHAMHEPLLDLNETLILQWHKPTPPSYGTHDLEDQDVTHKYPHLMALHAVFMCLAFFGALPIGACIALRSVNHGLHGVTVAAFYGLIVLGLSCSGLYRKLTPNMYENAKHAPQGYFVLFFAVVLTTIDVFAGITRAFRYALAVRRGDIPLSVKGFWKSVVLKREDDLMGNGFKRYGHEYTGLVAEPEELEMDAHELKAAGNVEHVDLEHDPGLSSPTSEESTSRWVNEAHGQHTIFRTHPTRRDSRHSDETLHELPPHVPKVKPPMVQRIGSAAFATAERVLVIMGYAQVISGMVTYTGICRDSYINGCLAHLIKGGIFWCYGLFTFARFLGSFSELGWAWNRSPRMEHIPTAEFVESFLIFTYGITNTWMERFGAQPGDPFSTKQIQHISIAVMFWFAGLIGMGIESKTIRNWLATPSANLATENDKDLTLPASYRASFNPFPALVIGVTGLAMAAHAQVYLFQVQIHILWGQLLAGAALLRCLTYFFLWLSPPSSVLPSRPPTEALASFFLACGGLMFQLSTEEINLAAMRRGHDDKMMFLNFAVAVTCFVFCWVLAVVTFKAWLKVREGKKSELRSAPAVTA</sequence>
<dbReference type="Pfam" id="PF10355">
    <property type="entry name" value="Ytp1"/>
    <property type="match status" value="1"/>
</dbReference>
<feature type="domain" description="DUF2427" evidence="3">
    <location>
        <begin position="171"/>
        <end position="261"/>
    </location>
</feature>
<dbReference type="AlphaFoldDB" id="A0A9Q5HRI7"/>
<gene>
    <name evidence="5" type="ORF">A7U60_g8613</name>
</gene>
<feature type="transmembrane region" description="Helical" evidence="2">
    <location>
        <begin position="177"/>
        <end position="200"/>
    </location>
</feature>
<feature type="transmembrane region" description="Helical" evidence="2">
    <location>
        <begin position="451"/>
        <end position="473"/>
    </location>
</feature>
<dbReference type="PANTHER" id="PTHR31685:SF3">
    <property type="entry name" value="INTEGRAL MEMBRANE PROTEIN (AFU_ORTHOLOGUE AFUA_6G12730)"/>
    <property type="match status" value="1"/>
</dbReference>
<feature type="transmembrane region" description="Helical" evidence="2">
    <location>
        <begin position="636"/>
        <end position="654"/>
    </location>
</feature>
<dbReference type="EMBL" id="LNZH02000215">
    <property type="protein sequence ID" value="OCB84624.1"/>
    <property type="molecule type" value="Genomic_DNA"/>
</dbReference>